<gene>
    <name evidence="3" type="ORF">GCM10022204_11830</name>
</gene>
<reference evidence="4" key="1">
    <citation type="journal article" date="2019" name="Int. J. Syst. Evol. Microbiol.">
        <title>The Global Catalogue of Microorganisms (GCM) 10K type strain sequencing project: providing services to taxonomists for standard genome sequencing and annotation.</title>
        <authorList>
            <consortium name="The Broad Institute Genomics Platform"/>
            <consortium name="The Broad Institute Genome Sequencing Center for Infectious Disease"/>
            <person name="Wu L."/>
            <person name="Ma J."/>
        </authorList>
    </citation>
    <scope>NUCLEOTIDE SEQUENCE [LARGE SCALE GENOMIC DNA]</scope>
    <source>
        <strain evidence="4">JCM 16548</strain>
    </source>
</reference>
<dbReference type="Proteomes" id="UP001500051">
    <property type="component" value="Unassembled WGS sequence"/>
</dbReference>
<dbReference type="SMART" id="SM00903">
    <property type="entry name" value="Flavin_Reduct"/>
    <property type="match status" value="1"/>
</dbReference>
<dbReference type="PANTHER" id="PTHR30466">
    <property type="entry name" value="FLAVIN REDUCTASE"/>
    <property type="match status" value="1"/>
</dbReference>
<dbReference type="PANTHER" id="PTHR30466:SF1">
    <property type="entry name" value="FMN REDUCTASE (NADH) RUTF"/>
    <property type="match status" value="1"/>
</dbReference>
<dbReference type="InterPro" id="IPR050268">
    <property type="entry name" value="NADH-dep_flavin_reductase"/>
</dbReference>
<dbReference type="InterPro" id="IPR002563">
    <property type="entry name" value="Flavin_Rdtase-like_dom"/>
</dbReference>
<dbReference type="Gene3D" id="2.30.110.10">
    <property type="entry name" value="Electron Transport, Fmn-binding Protein, Chain A"/>
    <property type="match status" value="1"/>
</dbReference>
<feature type="domain" description="Flavin reductase like" evidence="2">
    <location>
        <begin position="27"/>
        <end position="178"/>
    </location>
</feature>
<keyword evidence="4" id="KW-1185">Reference proteome</keyword>
<sequence>MTEVLSRAGGGPSDLTSMSPEEFKTLFRQHPAGVAVITLRHRDRLVGFTATSVISVSADPPLIAFSLASGSGSWGPLAEAETVVVNFLSAEQVEVSARFATRGIDRFAGGGWSLLETGEPVLDDSPRWIRAEIVQRTPIGSSQLVCLRAISSSLDHPGTVETDAPVPPLVYHDRLYHQLGDHSAL</sequence>
<evidence type="ECO:0000259" key="2">
    <source>
        <dbReference type="SMART" id="SM00903"/>
    </source>
</evidence>
<dbReference type="InterPro" id="IPR012349">
    <property type="entry name" value="Split_barrel_FMN-bd"/>
</dbReference>
<evidence type="ECO:0000313" key="4">
    <source>
        <dbReference type="Proteomes" id="UP001500051"/>
    </source>
</evidence>
<dbReference type="EMBL" id="BAAAYX010000003">
    <property type="protein sequence ID" value="GAA3697439.1"/>
    <property type="molecule type" value="Genomic_DNA"/>
</dbReference>
<evidence type="ECO:0000313" key="3">
    <source>
        <dbReference type="EMBL" id="GAA3697439.1"/>
    </source>
</evidence>
<organism evidence="3 4">
    <name type="scientific">Microlunatus aurantiacus</name>
    <dbReference type="NCBI Taxonomy" id="446786"/>
    <lineage>
        <taxon>Bacteria</taxon>
        <taxon>Bacillati</taxon>
        <taxon>Actinomycetota</taxon>
        <taxon>Actinomycetes</taxon>
        <taxon>Propionibacteriales</taxon>
        <taxon>Propionibacteriaceae</taxon>
        <taxon>Microlunatus</taxon>
    </lineage>
</organism>
<dbReference type="SUPFAM" id="SSF50475">
    <property type="entry name" value="FMN-binding split barrel"/>
    <property type="match status" value="1"/>
</dbReference>
<dbReference type="RefSeq" id="WP_344811379.1">
    <property type="nucleotide sequence ID" value="NZ_BAAAYX010000003.1"/>
</dbReference>
<protein>
    <submittedName>
        <fullName evidence="3">Flavin reductase family protein</fullName>
    </submittedName>
</protein>
<comment type="caution">
    <text evidence="3">The sequence shown here is derived from an EMBL/GenBank/DDBJ whole genome shotgun (WGS) entry which is preliminary data.</text>
</comment>
<dbReference type="Pfam" id="PF01613">
    <property type="entry name" value="Flavin_Reduct"/>
    <property type="match status" value="1"/>
</dbReference>
<accession>A0ABP7D031</accession>
<proteinExistence type="predicted"/>
<evidence type="ECO:0000256" key="1">
    <source>
        <dbReference type="ARBA" id="ARBA00023002"/>
    </source>
</evidence>
<keyword evidence="1" id="KW-0560">Oxidoreductase</keyword>
<name>A0ABP7D031_9ACTN</name>